<proteinExistence type="predicted"/>
<dbReference type="Proteomes" id="UP001055125">
    <property type="component" value="Unassembled WGS sequence"/>
</dbReference>
<feature type="transmembrane region" description="Helical" evidence="1">
    <location>
        <begin position="64"/>
        <end position="82"/>
    </location>
</feature>
<organism evidence="2 3">
    <name type="scientific">Methylobacterium iners</name>
    <dbReference type="NCBI Taxonomy" id="418707"/>
    <lineage>
        <taxon>Bacteria</taxon>
        <taxon>Pseudomonadati</taxon>
        <taxon>Pseudomonadota</taxon>
        <taxon>Alphaproteobacteria</taxon>
        <taxon>Hyphomicrobiales</taxon>
        <taxon>Methylobacteriaceae</taxon>
        <taxon>Methylobacterium</taxon>
    </lineage>
</organism>
<evidence type="ECO:0000256" key="1">
    <source>
        <dbReference type="SAM" id="Phobius"/>
    </source>
</evidence>
<name>A0ABQ4S5Z7_9HYPH</name>
<feature type="transmembrane region" description="Helical" evidence="1">
    <location>
        <begin position="89"/>
        <end position="106"/>
    </location>
</feature>
<protein>
    <recommendedName>
        <fullName evidence="4">YgjV family protein</fullName>
    </recommendedName>
</protein>
<dbReference type="Pfam" id="PF10688">
    <property type="entry name" value="Imp-YgjV"/>
    <property type="match status" value="1"/>
</dbReference>
<evidence type="ECO:0000313" key="3">
    <source>
        <dbReference type="Proteomes" id="UP001055125"/>
    </source>
</evidence>
<evidence type="ECO:0000313" key="2">
    <source>
        <dbReference type="EMBL" id="GJD97807.1"/>
    </source>
</evidence>
<keyword evidence="1" id="KW-0472">Membrane</keyword>
<gene>
    <name evidence="2" type="ORF">OCOJLMKI_5046</name>
</gene>
<reference evidence="2" key="1">
    <citation type="journal article" date="2021" name="Front. Microbiol.">
        <title>Comprehensive Comparative Genomics and Phenotyping of Methylobacterium Species.</title>
        <authorList>
            <person name="Alessa O."/>
            <person name="Ogura Y."/>
            <person name="Fujitani Y."/>
            <person name="Takami H."/>
            <person name="Hayashi T."/>
            <person name="Sahin N."/>
            <person name="Tani A."/>
        </authorList>
    </citation>
    <scope>NUCLEOTIDE SEQUENCE</scope>
    <source>
        <strain evidence="2">DSM 19015</strain>
    </source>
</reference>
<comment type="caution">
    <text evidence="2">The sequence shown here is derived from an EMBL/GenBank/DDBJ whole genome shotgun (WGS) entry which is preliminary data.</text>
</comment>
<dbReference type="EMBL" id="BPQP01000113">
    <property type="protein sequence ID" value="GJD97807.1"/>
    <property type="molecule type" value="Genomic_DNA"/>
</dbReference>
<dbReference type="RefSeq" id="WP_238246849.1">
    <property type="nucleotide sequence ID" value="NZ_BPQP01000113.1"/>
</dbReference>
<keyword evidence="3" id="KW-1185">Reference proteome</keyword>
<reference evidence="2" key="2">
    <citation type="submission" date="2021-08" db="EMBL/GenBank/DDBJ databases">
        <authorList>
            <person name="Tani A."/>
            <person name="Ola A."/>
            <person name="Ogura Y."/>
            <person name="Katsura K."/>
            <person name="Hayashi T."/>
        </authorList>
    </citation>
    <scope>NUCLEOTIDE SEQUENCE</scope>
    <source>
        <strain evidence="2">DSM 19015</strain>
    </source>
</reference>
<sequence>MTFPDLVSVFFNTLVERFDLFGALGLTLGFTAGIMPRPQLILFTSAACATCFGAHYALLGSTTGVAMCAMSVLQSLVAARFAQSQARPPWFGGLFAASSLVIALLVLATWNGWPSAFAGTGALFAMAARLQGSASSMRKLFVCATLFWAGHNILVGSAFGFACDLLTLSGLGIALSKSERRAIVGGLRRSA</sequence>
<dbReference type="InterPro" id="IPR019629">
    <property type="entry name" value="Uncharacterised_HI1736/YgjV"/>
</dbReference>
<keyword evidence="1" id="KW-0812">Transmembrane</keyword>
<accession>A0ABQ4S5Z7</accession>
<evidence type="ECO:0008006" key="4">
    <source>
        <dbReference type="Google" id="ProtNLM"/>
    </source>
</evidence>
<keyword evidence="1" id="KW-1133">Transmembrane helix</keyword>